<dbReference type="OrthoDB" id="7915at2157"/>
<dbReference type="Proteomes" id="UP000322983">
    <property type="component" value="Chromosome"/>
</dbReference>
<dbReference type="CDD" id="cd00757">
    <property type="entry name" value="ThiF_MoeB_HesA_family"/>
    <property type="match status" value="1"/>
</dbReference>
<evidence type="ECO:0000313" key="2">
    <source>
        <dbReference type="EMBL" id="BBG24244.1"/>
    </source>
</evidence>
<proteinExistence type="predicted"/>
<gene>
    <name evidence="2" type="ORF">IC006_1553</name>
    <name evidence="3" type="ORF">IC007_1530</name>
</gene>
<accession>A0A510DVP3</accession>
<dbReference type="GO" id="GO:0008641">
    <property type="term" value="F:ubiquitin-like modifier activating enzyme activity"/>
    <property type="evidence" value="ECO:0007669"/>
    <property type="project" value="InterPro"/>
</dbReference>
<dbReference type="InterPro" id="IPR035985">
    <property type="entry name" value="Ubiquitin-activating_enz"/>
</dbReference>
<dbReference type="STRING" id="1294262.GCA_001316085_00487"/>
<sequence length="282" mass="30989">MERFSRQLLVLGFGVQEKLSTLKVTVVGCGALGSKLVEELVRLGVGNVKVIDADIVELSNLHRVSLFDEDDVGKPKAKVCVEKAKKINKQINLDYVLDVIDQGNVEEMIKGSDFVFDALDSPLYRLILNDACVKLGIPMIYGGVNSWYGSAKLVTSSGSCLSCFMNSESQEDVCEVTGTLGIIVSMVTSIQVGLMLKALESPDDRLFYVDGKDLQVKAFKIERRADCPTCSKREFPYLKHKFTPTCGIVRISEKGDGNFTVLGNSETIICHENGKCFKKLKG</sequence>
<dbReference type="EMBL" id="AP018930">
    <property type="protein sequence ID" value="BBG27001.1"/>
    <property type="molecule type" value="Genomic_DNA"/>
</dbReference>
<evidence type="ECO:0000313" key="4">
    <source>
        <dbReference type="Proteomes" id="UP000322983"/>
    </source>
</evidence>
<dbReference type="Proteomes" id="UP000325030">
    <property type="component" value="Chromosome"/>
</dbReference>
<dbReference type="EMBL" id="AP018929">
    <property type="protein sequence ID" value="BBG24244.1"/>
    <property type="molecule type" value="Genomic_DNA"/>
</dbReference>
<dbReference type="PANTHER" id="PTHR10953">
    <property type="entry name" value="UBIQUITIN-ACTIVATING ENZYME E1"/>
    <property type="match status" value="1"/>
</dbReference>
<evidence type="ECO:0000313" key="3">
    <source>
        <dbReference type="EMBL" id="BBG27001.1"/>
    </source>
</evidence>
<dbReference type="PANTHER" id="PTHR10953:SF102">
    <property type="entry name" value="ADENYLYLTRANSFERASE AND SULFURTRANSFERASE MOCS3"/>
    <property type="match status" value="1"/>
</dbReference>
<reference evidence="2 4" key="2">
    <citation type="journal article" date="2020" name="Int. J. Syst. Evol. Microbiol.">
        <title>Sulfuracidifex tepidarius gen. nov., sp. nov. and transfer of Sulfolobus metallicus Huber and Stetter 1992 to the genus Sulfuracidifex as Sulfuracidifex metallicus comb. nov.</title>
        <authorList>
            <person name="Itoh T."/>
            <person name="Miura T."/>
            <person name="Sakai H.D."/>
            <person name="Kato S."/>
            <person name="Ohkuma M."/>
            <person name="Takashina T."/>
        </authorList>
    </citation>
    <scope>NUCLEOTIDE SEQUENCE [LARGE SCALE GENOMIC DNA]</scope>
    <source>
        <strain evidence="2 4">IC-006</strain>
        <strain evidence="3">IC-007</strain>
    </source>
</reference>
<dbReference type="AlphaFoldDB" id="A0A510DVP3"/>
<feature type="domain" description="THIF-type NAD/FAD binding fold" evidence="1">
    <location>
        <begin position="4"/>
        <end position="228"/>
    </location>
</feature>
<protein>
    <submittedName>
        <fullName evidence="2">SAMP-activating enzyme E1</fullName>
    </submittedName>
</protein>
<accession>A0A510E3A6</accession>
<dbReference type="GO" id="GO:0016779">
    <property type="term" value="F:nucleotidyltransferase activity"/>
    <property type="evidence" value="ECO:0007669"/>
    <property type="project" value="TreeGrafter"/>
</dbReference>
<evidence type="ECO:0000313" key="5">
    <source>
        <dbReference type="Proteomes" id="UP000325030"/>
    </source>
</evidence>
<dbReference type="GO" id="GO:0004792">
    <property type="term" value="F:thiosulfate-cyanide sulfurtransferase activity"/>
    <property type="evidence" value="ECO:0007669"/>
    <property type="project" value="TreeGrafter"/>
</dbReference>
<dbReference type="InterPro" id="IPR045886">
    <property type="entry name" value="ThiF/MoeB/HesA"/>
</dbReference>
<dbReference type="Pfam" id="PF00899">
    <property type="entry name" value="ThiF"/>
    <property type="match status" value="1"/>
</dbReference>
<dbReference type="GO" id="GO:0005737">
    <property type="term" value="C:cytoplasm"/>
    <property type="evidence" value="ECO:0007669"/>
    <property type="project" value="TreeGrafter"/>
</dbReference>
<dbReference type="SUPFAM" id="SSF69572">
    <property type="entry name" value="Activating enzymes of the ubiquitin-like proteins"/>
    <property type="match status" value="1"/>
</dbReference>
<dbReference type="KEGG" id="step:IC006_1553"/>
<dbReference type="InterPro" id="IPR000594">
    <property type="entry name" value="ThiF_NAD_FAD-bd"/>
</dbReference>
<dbReference type="RefSeq" id="WP_054845082.1">
    <property type="nucleotide sequence ID" value="NZ_AP018929.1"/>
</dbReference>
<organism evidence="2 4">
    <name type="scientific">Sulfuracidifex tepidarius</name>
    <dbReference type="NCBI Taxonomy" id="1294262"/>
    <lineage>
        <taxon>Archaea</taxon>
        <taxon>Thermoproteota</taxon>
        <taxon>Thermoprotei</taxon>
        <taxon>Sulfolobales</taxon>
        <taxon>Sulfolobaceae</taxon>
        <taxon>Sulfuracidifex</taxon>
    </lineage>
</organism>
<dbReference type="Gene3D" id="3.40.50.720">
    <property type="entry name" value="NAD(P)-binding Rossmann-like Domain"/>
    <property type="match status" value="1"/>
</dbReference>
<keyword evidence="4" id="KW-1185">Reference proteome</keyword>
<name>A0A510DVP3_9CREN</name>
<reference evidence="5" key="1">
    <citation type="submission" date="2018-09" db="EMBL/GenBank/DDBJ databases">
        <title>Complete Genome Sequencing of Sulfolobus sp. JCM 16834.</title>
        <authorList>
            <person name="Kato S."/>
            <person name="Itoh T."/>
            <person name="Ohkuma M."/>
        </authorList>
    </citation>
    <scope>NUCLEOTIDE SEQUENCE [LARGE SCALE GENOMIC DNA]</scope>
    <source>
        <strain evidence="5">IC-007</strain>
    </source>
</reference>
<evidence type="ECO:0000259" key="1">
    <source>
        <dbReference type="Pfam" id="PF00899"/>
    </source>
</evidence>
<dbReference type="GeneID" id="41717868"/>